<protein>
    <submittedName>
        <fullName evidence="7">Zinc/manganese transport system substrate-binding protein</fullName>
    </submittedName>
</protein>
<evidence type="ECO:0000256" key="5">
    <source>
        <dbReference type="RuleBase" id="RU003512"/>
    </source>
</evidence>
<evidence type="ECO:0000256" key="1">
    <source>
        <dbReference type="ARBA" id="ARBA00004196"/>
    </source>
</evidence>
<dbReference type="PRINTS" id="PR00690">
    <property type="entry name" value="ADHESNFAMILY"/>
</dbReference>
<evidence type="ECO:0000256" key="3">
    <source>
        <dbReference type="ARBA" id="ARBA00022723"/>
    </source>
</evidence>
<dbReference type="Gene3D" id="3.40.50.1980">
    <property type="entry name" value="Nitrogenase molybdenum iron protein domain"/>
    <property type="match status" value="2"/>
</dbReference>
<dbReference type="RefSeq" id="WP_246055765.1">
    <property type="nucleotide sequence ID" value="NZ_BAAAUY010000014.1"/>
</dbReference>
<evidence type="ECO:0000256" key="2">
    <source>
        <dbReference type="ARBA" id="ARBA00022448"/>
    </source>
</evidence>
<comment type="similarity">
    <text evidence="5">Belongs to the bacterial solute-binding protein 9 family.</text>
</comment>
<dbReference type="InterPro" id="IPR047701">
    <property type="entry name" value="AztC-like"/>
</dbReference>
<proteinExistence type="inferred from homology"/>
<dbReference type="SUPFAM" id="SSF53807">
    <property type="entry name" value="Helical backbone' metal receptor"/>
    <property type="match status" value="1"/>
</dbReference>
<sequence>MSGGHRRARAALKSRRIALLAVAALVLPLAACSQAHTAADDAAAGTRPQVVVTTNILGDVASEIAGDSIDVTTLMKPNADPHSFEISAQQAAALDSADLVVSNGLGLEEGLQRHLDRAAAAGVEQFVAGAEIDPLSYASGADHAAPQGPNGSAVADPHFWTDPRQMVTVARALTDALAALPSLSDDARAAIAARGSAYAQGLEDLDAALAERFAEIPRQQRALVTNHHVFGYFAQRYDFTVLGTAIPGGTTLAAPSAADLDALVTAITDAGVPTIFAESSSPDRLMRVLADEAGITVNVVPLFTESLSEPGGGAESYLEMVSTNADRIVSGLTPRQPRQ</sequence>
<evidence type="ECO:0000256" key="6">
    <source>
        <dbReference type="SAM" id="SignalP"/>
    </source>
</evidence>
<comment type="caution">
    <text evidence="7">The sequence shown here is derived from an EMBL/GenBank/DDBJ whole genome shotgun (WGS) entry which is preliminary data.</text>
</comment>
<keyword evidence="8" id="KW-1185">Reference proteome</keyword>
<dbReference type="GO" id="GO:0007155">
    <property type="term" value="P:cell adhesion"/>
    <property type="evidence" value="ECO:0007669"/>
    <property type="project" value="InterPro"/>
</dbReference>
<keyword evidence="2 5" id="KW-0813">Transport</keyword>
<dbReference type="AlphaFoldDB" id="A0A542Y4Q7"/>
<dbReference type="Proteomes" id="UP000319094">
    <property type="component" value="Unassembled WGS sequence"/>
</dbReference>
<evidence type="ECO:0000313" key="8">
    <source>
        <dbReference type="Proteomes" id="UP000319094"/>
    </source>
</evidence>
<reference evidence="7 8" key="1">
    <citation type="submission" date="2019-06" db="EMBL/GenBank/DDBJ databases">
        <title>Sequencing the genomes of 1000 actinobacteria strains.</title>
        <authorList>
            <person name="Klenk H.-P."/>
        </authorList>
    </citation>
    <scope>NUCLEOTIDE SEQUENCE [LARGE SCALE GENOMIC DNA]</scope>
    <source>
        <strain evidence="7 8">DSM 8803</strain>
    </source>
</reference>
<dbReference type="InterPro" id="IPR006127">
    <property type="entry name" value="ZnuA-like"/>
</dbReference>
<dbReference type="InterPro" id="IPR006128">
    <property type="entry name" value="Lipoprotein_PsaA-like"/>
</dbReference>
<dbReference type="InterPro" id="IPR006129">
    <property type="entry name" value="AdhesinB"/>
</dbReference>
<keyword evidence="3" id="KW-0479">Metal-binding</keyword>
<name>A0A542Y4Q7_9MICO</name>
<accession>A0A542Y4Q7</accession>
<gene>
    <name evidence="7" type="ORF">FB468_1053</name>
</gene>
<dbReference type="PRINTS" id="PR00691">
    <property type="entry name" value="ADHESINB"/>
</dbReference>
<dbReference type="GO" id="GO:0030001">
    <property type="term" value="P:metal ion transport"/>
    <property type="evidence" value="ECO:0007669"/>
    <property type="project" value="InterPro"/>
</dbReference>
<dbReference type="PANTHER" id="PTHR42953:SF1">
    <property type="entry name" value="METAL-BINDING PROTEIN HI_0362-RELATED"/>
    <property type="match status" value="1"/>
</dbReference>
<dbReference type="Pfam" id="PF01297">
    <property type="entry name" value="ZnuA"/>
    <property type="match status" value="1"/>
</dbReference>
<dbReference type="PANTHER" id="PTHR42953">
    <property type="entry name" value="HIGH-AFFINITY ZINC UPTAKE SYSTEM PROTEIN ZNUA-RELATED"/>
    <property type="match status" value="1"/>
</dbReference>
<dbReference type="NCBIfam" id="NF040870">
    <property type="entry name" value="AztC"/>
    <property type="match status" value="1"/>
</dbReference>
<evidence type="ECO:0000313" key="7">
    <source>
        <dbReference type="EMBL" id="TQL43038.1"/>
    </source>
</evidence>
<evidence type="ECO:0000256" key="4">
    <source>
        <dbReference type="ARBA" id="ARBA00022729"/>
    </source>
</evidence>
<dbReference type="GO" id="GO:0030313">
    <property type="term" value="C:cell envelope"/>
    <property type="evidence" value="ECO:0007669"/>
    <property type="project" value="UniProtKB-SubCell"/>
</dbReference>
<feature type="chain" id="PRO_5038580068" evidence="6">
    <location>
        <begin position="39"/>
        <end position="339"/>
    </location>
</feature>
<organism evidence="7 8">
    <name type="scientific">Leucobacter komagatae</name>
    <dbReference type="NCBI Taxonomy" id="55969"/>
    <lineage>
        <taxon>Bacteria</taxon>
        <taxon>Bacillati</taxon>
        <taxon>Actinomycetota</taxon>
        <taxon>Actinomycetes</taxon>
        <taxon>Micrococcales</taxon>
        <taxon>Microbacteriaceae</taxon>
        <taxon>Leucobacter</taxon>
    </lineage>
</organism>
<comment type="subcellular location">
    <subcellularLocation>
        <location evidence="1">Cell envelope</location>
    </subcellularLocation>
</comment>
<dbReference type="GO" id="GO:0046872">
    <property type="term" value="F:metal ion binding"/>
    <property type="evidence" value="ECO:0007669"/>
    <property type="project" value="UniProtKB-KW"/>
</dbReference>
<dbReference type="EMBL" id="VFON01000001">
    <property type="protein sequence ID" value="TQL43038.1"/>
    <property type="molecule type" value="Genomic_DNA"/>
</dbReference>
<feature type="signal peptide" evidence="6">
    <location>
        <begin position="1"/>
        <end position="38"/>
    </location>
</feature>
<keyword evidence="4 6" id="KW-0732">Signal</keyword>
<dbReference type="InterPro" id="IPR050492">
    <property type="entry name" value="Bact_metal-bind_prot9"/>
</dbReference>